<reference evidence="1 2" key="1">
    <citation type="journal article" date="2006" name="Nature">
        <title>Global trends of whole-genome duplications revealed by the ciliate Paramecium tetraurelia.</title>
        <authorList>
            <consortium name="Genoscope"/>
            <person name="Aury J.-M."/>
            <person name="Jaillon O."/>
            <person name="Duret L."/>
            <person name="Noel B."/>
            <person name="Jubin C."/>
            <person name="Porcel B.M."/>
            <person name="Segurens B."/>
            <person name="Daubin V."/>
            <person name="Anthouard V."/>
            <person name="Aiach N."/>
            <person name="Arnaiz O."/>
            <person name="Billaut A."/>
            <person name="Beisson J."/>
            <person name="Blanc I."/>
            <person name="Bouhouche K."/>
            <person name="Camara F."/>
            <person name="Duharcourt S."/>
            <person name="Guigo R."/>
            <person name="Gogendeau D."/>
            <person name="Katinka M."/>
            <person name="Keller A.-M."/>
            <person name="Kissmehl R."/>
            <person name="Klotz C."/>
            <person name="Koll F."/>
            <person name="Le Moue A."/>
            <person name="Lepere C."/>
            <person name="Malinsky S."/>
            <person name="Nowacki M."/>
            <person name="Nowak J.K."/>
            <person name="Plattner H."/>
            <person name="Poulain J."/>
            <person name="Ruiz F."/>
            <person name="Serrano V."/>
            <person name="Zagulski M."/>
            <person name="Dessen P."/>
            <person name="Betermier M."/>
            <person name="Weissenbach J."/>
            <person name="Scarpelli C."/>
            <person name="Schachter V."/>
            <person name="Sperling L."/>
            <person name="Meyer E."/>
            <person name="Cohen J."/>
            <person name="Wincker P."/>
        </authorList>
    </citation>
    <scope>NUCLEOTIDE SEQUENCE [LARGE SCALE GENOMIC DNA]</scope>
    <source>
        <strain evidence="1 2">Stock d4-2</strain>
    </source>
</reference>
<organism evidence="1 2">
    <name type="scientific">Paramecium tetraurelia</name>
    <dbReference type="NCBI Taxonomy" id="5888"/>
    <lineage>
        <taxon>Eukaryota</taxon>
        <taxon>Sar</taxon>
        <taxon>Alveolata</taxon>
        <taxon>Ciliophora</taxon>
        <taxon>Intramacronucleata</taxon>
        <taxon>Oligohymenophorea</taxon>
        <taxon>Peniculida</taxon>
        <taxon>Parameciidae</taxon>
        <taxon>Paramecium</taxon>
    </lineage>
</organism>
<evidence type="ECO:0008006" key="3">
    <source>
        <dbReference type="Google" id="ProtNLM"/>
    </source>
</evidence>
<name>A0E2Z3_PARTE</name>
<sequence length="171" mass="20599">MQFIYYLKSCTFYTKIICCSKFQISIRNVSQLNNYFETKNNGESQKFFESEKSQTHLRHTTVSVKFIIQRYKNHFRGQNFKDLIFITFFHIYHSKQPNIFIFTSKQIKAELINQSPYLFRDFDIHVTQNNLFCEFLQIGVQFQTNISKQCSIQFNLNSLLQNQIDKQRNKI</sequence>
<gene>
    <name evidence="1" type="ORF">GSPATT00022832001</name>
</gene>
<dbReference type="HOGENOM" id="CLU_1565918_0_0_1"/>
<proteinExistence type="predicted"/>
<dbReference type="AlphaFoldDB" id="A0E2Z3"/>
<accession>A0E2Z3</accession>
<dbReference type="KEGG" id="ptm:GSPATT00022832001"/>
<protein>
    <recommendedName>
        <fullName evidence="3">Transmembrane protein</fullName>
    </recommendedName>
</protein>
<evidence type="ECO:0000313" key="1">
    <source>
        <dbReference type="EMBL" id="CAK89660.1"/>
    </source>
</evidence>
<dbReference type="EMBL" id="CT868655">
    <property type="protein sequence ID" value="CAK89660.1"/>
    <property type="molecule type" value="Genomic_DNA"/>
</dbReference>
<dbReference type="RefSeq" id="XP_001457057.1">
    <property type="nucleotide sequence ID" value="XM_001457020.1"/>
</dbReference>
<keyword evidence="2" id="KW-1185">Reference proteome</keyword>
<evidence type="ECO:0000313" key="2">
    <source>
        <dbReference type="Proteomes" id="UP000000600"/>
    </source>
</evidence>
<dbReference type="InParanoid" id="A0E2Z3"/>
<dbReference type="GeneID" id="5042842"/>
<dbReference type="Proteomes" id="UP000000600">
    <property type="component" value="Unassembled WGS sequence"/>
</dbReference>